<dbReference type="Pfam" id="PF24969">
    <property type="entry name" value="LRR_15"/>
    <property type="match status" value="1"/>
</dbReference>
<name>A0A0F4YE79_RASE3</name>
<reference evidence="2 3" key="1">
    <citation type="submission" date="2015-04" db="EMBL/GenBank/DDBJ databases">
        <authorList>
            <person name="Heijne W.H."/>
            <person name="Fedorova N.D."/>
            <person name="Nierman W.C."/>
            <person name="Vollebregt A.W."/>
            <person name="Zhao Z."/>
            <person name="Wu L."/>
            <person name="Kumar M."/>
            <person name="Stam H."/>
            <person name="van den Berg M.A."/>
            <person name="Pel H.J."/>
        </authorList>
    </citation>
    <scope>NUCLEOTIDE SEQUENCE [LARGE SCALE GENOMIC DNA]</scope>
    <source>
        <strain evidence="2 3">CBS 393.64</strain>
    </source>
</reference>
<dbReference type="Proteomes" id="UP000053958">
    <property type="component" value="Unassembled WGS sequence"/>
</dbReference>
<organism evidence="2 3">
    <name type="scientific">Rasamsonia emersonii (strain ATCC 16479 / CBS 393.64 / IMI 116815)</name>
    <dbReference type="NCBI Taxonomy" id="1408163"/>
    <lineage>
        <taxon>Eukaryota</taxon>
        <taxon>Fungi</taxon>
        <taxon>Dikarya</taxon>
        <taxon>Ascomycota</taxon>
        <taxon>Pezizomycotina</taxon>
        <taxon>Eurotiomycetes</taxon>
        <taxon>Eurotiomycetidae</taxon>
        <taxon>Eurotiales</taxon>
        <taxon>Trichocomaceae</taxon>
        <taxon>Rasamsonia</taxon>
    </lineage>
</organism>
<protein>
    <recommendedName>
        <fullName evidence="1">Leucine-rich repeat domain-containing protein</fullName>
    </recommendedName>
</protein>
<gene>
    <name evidence="2" type="ORF">T310_10208</name>
</gene>
<evidence type="ECO:0000313" key="2">
    <source>
        <dbReference type="EMBL" id="KKA16221.1"/>
    </source>
</evidence>
<keyword evidence="3" id="KW-1185">Reference proteome</keyword>
<evidence type="ECO:0000259" key="1">
    <source>
        <dbReference type="Pfam" id="PF24969"/>
    </source>
</evidence>
<feature type="domain" description="Leucine-rich repeat" evidence="1">
    <location>
        <begin position="20"/>
        <end position="128"/>
    </location>
</feature>
<accession>A0A0F4YE79</accession>
<proteinExistence type="predicted"/>
<dbReference type="RefSeq" id="XP_013322833.1">
    <property type="nucleotide sequence ID" value="XM_013467379.1"/>
</dbReference>
<dbReference type="STRING" id="1408163.A0A0F4YE79"/>
<comment type="caution">
    <text evidence="2">The sequence shown here is derived from an EMBL/GenBank/DDBJ whole genome shotgun (WGS) entry which is preliminary data.</text>
</comment>
<evidence type="ECO:0000313" key="3">
    <source>
        <dbReference type="Proteomes" id="UP000053958"/>
    </source>
</evidence>
<dbReference type="InterPro" id="IPR056867">
    <property type="entry name" value="LRR_15"/>
</dbReference>
<dbReference type="AlphaFoldDB" id="A0A0F4YE79"/>
<dbReference type="GeneID" id="25313276"/>
<dbReference type="OrthoDB" id="5130616at2759"/>
<dbReference type="EMBL" id="LASV01000810">
    <property type="protein sequence ID" value="KKA16221.1"/>
    <property type="molecule type" value="Genomic_DNA"/>
</dbReference>
<sequence>MTTSFCAEGFFPKPPLSLPVVRFTQTILQKPQLASLVHSLELFTDAGGWDVPTAEPLPSAFYEGIVRSACRSEGEFSQWLNDLIEGEEDAWLALLLVRLENLEKLTLPLPEPEYCPHLTRIIERAADAEPRYLSNLKNVFLREGPTFQRQGHMTIPRVLPFFQISSLRSFEAWDVAGGGCRLLELFDGTSTVTSIQLDSGKQVYDDDPEIDVFNPVPLYAPLRYTKETLKTLSLEMHELVDSLVWQTADFPTRRFLASLLDFPALENLCIRLSNLVEFHGPSSWDPVTPLVDLLPPSLRFLYIVDFNTEALPHWIDELSEVAKHRNTRFTVLKRLFIRPPGREGPNDDPRFRVRVYTGRERHVPPQINELEAALRPRVVALEERFRDISMRVLQVNIIFSSFFMAVDAARRKRRL</sequence>